<gene>
    <name evidence="1" type="ORF">GCM10009544_16130</name>
</gene>
<dbReference type="Proteomes" id="UP001499895">
    <property type="component" value="Unassembled WGS sequence"/>
</dbReference>
<protein>
    <submittedName>
        <fullName evidence="1">Uncharacterized protein</fullName>
    </submittedName>
</protein>
<accession>A0ABN0ZNY0</accession>
<name>A0ABN0ZNY0_9ACTN</name>
<evidence type="ECO:0000313" key="1">
    <source>
        <dbReference type="EMBL" id="GAA0454126.1"/>
    </source>
</evidence>
<evidence type="ECO:0000313" key="2">
    <source>
        <dbReference type="Proteomes" id="UP001499895"/>
    </source>
</evidence>
<keyword evidence="2" id="KW-1185">Reference proteome</keyword>
<reference evidence="1 2" key="1">
    <citation type="journal article" date="2019" name="Int. J. Syst. Evol. Microbiol.">
        <title>The Global Catalogue of Microorganisms (GCM) 10K type strain sequencing project: providing services to taxonomists for standard genome sequencing and annotation.</title>
        <authorList>
            <consortium name="The Broad Institute Genomics Platform"/>
            <consortium name="The Broad Institute Genome Sequencing Center for Infectious Disease"/>
            <person name="Wu L."/>
            <person name="Ma J."/>
        </authorList>
    </citation>
    <scope>NUCLEOTIDE SEQUENCE [LARGE SCALE GENOMIC DNA]</scope>
    <source>
        <strain evidence="1 2">JCM 10649</strain>
    </source>
</reference>
<comment type="caution">
    <text evidence="1">The sequence shown here is derived from an EMBL/GenBank/DDBJ whole genome shotgun (WGS) entry which is preliminary data.</text>
</comment>
<dbReference type="EMBL" id="BAAAHB010000011">
    <property type="protein sequence ID" value="GAA0454126.1"/>
    <property type="molecule type" value="Genomic_DNA"/>
</dbReference>
<proteinExistence type="predicted"/>
<sequence>MSISFAIGLARARVALLVAGLAWFVGLDAHPAVRGVVGALVIAAVIFDGFVSDRSTAQAVIDAQPPPTDYQPAA</sequence>
<organism evidence="1 2">
    <name type="scientific">Streptomyces stramineus</name>
    <dbReference type="NCBI Taxonomy" id="173861"/>
    <lineage>
        <taxon>Bacteria</taxon>
        <taxon>Bacillati</taxon>
        <taxon>Actinomycetota</taxon>
        <taxon>Actinomycetes</taxon>
        <taxon>Kitasatosporales</taxon>
        <taxon>Streptomycetaceae</taxon>
        <taxon>Streptomyces</taxon>
    </lineage>
</organism>
<dbReference type="RefSeq" id="WP_344087917.1">
    <property type="nucleotide sequence ID" value="NZ_BAAAHB010000011.1"/>
</dbReference>